<accession>A0A165ZZ58</accession>
<comment type="caution">
    <text evidence="1">The sequence shown here is derived from an EMBL/GenBank/DDBJ whole genome shotgun (WGS) entry which is preliminary data.</text>
</comment>
<evidence type="ECO:0000313" key="1">
    <source>
        <dbReference type="EMBL" id="KZL20423.1"/>
    </source>
</evidence>
<dbReference type="EMBL" id="LMCB01000009">
    <property type="protein sequence ID" value="KZL20423.1"/>
    <property type="molecule type" value="Genomic_DNA"/>
</dbReference>
<dbReference type="STRING" id="989403.SAMN05421798_12214"/>
<protein>
    <submittedName>
        <fullName evidence="1">Uncharacterized protein</fullName>
    </submittedName>
</protein>
<organism evidence="1 2">
    <name type="scientific">Pseudovibrio axinellae</name>
    <dbReference type="NCBI Taxonomy" id="989403"/>
    <lineage>
        <taxon>Bacteria</taxon>
        <taxon>Pseudomonadati</taxon>
        <taxon>Pseudomonadota</taxon>
        <taxon>Alphaproteobacteria</taxon>
        <taxon>Hyphomicrobiales</taxon>
        <taxon>Stappiaceae</taxon>
        <taxon>Pseudovibrio</taxon>
    </lineage>
</organism>
<dbReference type="PATRIC" id="fig|989403.3.peg.1563"/>
<dbReference type="Proteomes" id="UP000076577">
    <property type="component" value="Unassembled WGS sequence"/>
</dbReference>
<reference evidence="1 2" key="1">
    <citation type="journal article" date="2016" name="Front. Microbiol.">
        <title>Comparative Genomic Analysis Reveals a Diverse Repertoire of Genes Involved in Prokaryote-Eukaryote Interactions within the Pseudovibrio Genus.</title>
        <authorList>
            <person name="Romano S."/>
            <person name="Fernandez-Guerra A."/>
            <person name="Reen F.J."/>
            <person name="Glockner F.O."/>
            <person name="Crowley S.P."/>
            <person name="O'Sullivan O."/>
            <person name="Cotter P.D."/>
            <person name="Adams C."/>
            <person name="Dobson A.D."/>
            <person name="O'Gara F."/>
        </authorList>
    </citation>
    <scope>NUCLEOTIDE SEQUENCE [LARGE SCALE GENOMIC DNA]</scope>
    <source>
        <strain evidence="1 2">Ad2</strain>
    </source>
</reference>
<name>A0A165ZZ58_9HYPH</name>
<evidence type="ECO:0000313" key="2">
    <source>
        <dbReference type="Proteomes" id="UP000076577"/>
    </source>
</evidence>
<gene>
    <name evidence="1" type="ORF">PsAD2_01466</name>
</gene>
<proteinExistence type="predicted"/>
<keyword evidence="2" id="KW-1185">Reference proteome</keyword>
<dbReference type="AlphaFoldDB" id="A0A165ZZ58"/>
<sequence length="220" mass="23739">MTSLTFTHCSVALQEFKPAFAFQPLITNLFPRARIGPVPVGNGAAVHDKAKNAGMPVAVKAFKGFPVFCMPRGSARNISIPCHFQQDQITVAGNGVLIRALHKYLPVHLSAKFSSGLSPLIVWNTHVFDLPARFELGLRRLFKGFVGALVFGKLGRNIGWALQVAPGPLGVSQIKEAGVFYPIKNIGGALTFKNNGALQMIGIGRCLSRTYKSDKGEGHE</sequence>